<feature type="domain" description="Cadherin" evidence="4">
    <location>
        <begin position="926"/>
        <end position="1020"/>
    </location>
</feature>
<comment type="caution">
    <text evidence="5">The sequence shown here is derived from an EMBL/GenBank/DDBJ whole genome shotgun (WGS) entry which is preliminary data.</text>
</comment>
<feature type="region of interest" description="Disordered" evidence="3">
    <location>
        <begin position="2255"/>
        <end position="2315"/>
    </location>
</feature>
<dbReference type="Pfam" id="PF17963">
    <property type="entry name" value="Big_9"/>
    <property type="match status" value="1"/>
</dbReference>
<feature type="domain" description="Cadherin" evidence="4">
    <location>
        <begin position="2070"/>
        <end position="2166"/>
    </location>
</feature>
<dbReference type="Gene3D" id="2.120.10.30">
    <property type="entry name" value="TolB, C-terminal domain"/>
    <property type="match status" value="2"/>
</dbReference>
<dbReference type="SUPFAM" id="SSF51126">
    <property type="entry name" value="Pectin lyase-like"/>
    <property type="match status" value="1"/>
</dbReference>
<dbReference type="CDD" id="cd11304">
    <property type="entry name" value="Cadherin_repeat"/>
    <property type="match status" value="7"/>
</dbReference>
<dbReference type="InterPro" id="IPR000033">
    <property type="entry name" value="LDLR_classB_rpt"/>
</dbReference>
<keyword evidence="2" id="KW-0472">Membrane</keyword>
<reference evidence="5" key="1">
    <citation type="submission" date="2021-11" db="EMBL/GenBank/DDBJ databases">
        <title>Genome sequence.</title>
        <authorList>
            <person name="Sun Q."/>
        </authorList>
    </citation>
    <scope>NUCLEOTIDE SEQUENCE</scope>
    <source>
        <strain evidence="5">JC740</strain>
    </source>
</reference>
<dbReference type="InterPro" id="IPR011042">
    <property type="entry name" value="6-blade_b-propeller_TolB-like"/>
</dbReference>
<feature type="compositionally biased region" description="Polar residues" evidence="3">
    <location>
        <begin position="91"/>
        <end position="106"/>
    </location>
</feature>
<evidence type="ECO:0000313" key="6">
    <source>
        <dbReference type="Proteomes" id="UP001430306"/>
    </source>
</evidence>
<feature type="domain" description="Cadherin" evidence="4">
    <location>
        <begin position="1345"/>
        <end position="1443"/>
    </location>
</feature>
<dbReference type="SUPFAM" id="SSF101898">
    <property type="entry name" value="NHL repeat"/>
    <property type="match status" value="1"/>
</dbReference>
<protein>
    <submittedName>
        <fullName evidence="5">DUF4347 domain-containing protein</fullName>
    </submittedName>
</protein>
<dbReference type="Pfam" id="PF00028">
    <property type="entry name" value="Cadherin"/>
    <property type="match status" value="2"/>
</dbReference>
<dbReference type="SMART" id="SM00135">
    <property type="entry name" value="LY"/>
    <property type="match status" value="5"/>
</dbReference>
<feature type="domain" description="Cadherin" evidence="4">
    <location>
        <begin position="1453"/>
        <end position="1548"/>
    </location>
</feature>
<dbReference type="InterPro" id="IPR025592">
    <property type="entry name" value="DUF4347"/>
</dbReference>
<keyword evidence="2" id="KW-1133">Transmembrane helix</keyword>
<dbReference type="Proteomes" id="UP001430306">
    <property type="component" value="Unassembled WGS sequence"/>
</dbReference>
<feature type="compositionally biased region" description="Pro residues" evidence="3">
    <location>
        <begin position="2257"/>
        <end position="2266"/>
    </location>
</feature>
<feature type="domain" description="Cadherin" evidence="4">
    <location>
        <begin position="1968"/>
        <end position="2063"/>
    </location>
</feature>
<evidence type="ECO:0000256" key="3">
    <source>
        <dbReference type="SAM" id="MobiDB-lite"/>
    </source>
</evidence>
<evidence type="ECO:0000256" key="2">
    <source>
        <dbReference type="ARBA" id="ARBA00022989"/>
    </source>
</evidence>
<accession>A0ABS8NHZ8</accession>
<dbReference type="Gene3D" id="2.60.40.60">
    <property type="entry name" value="Cadherins"/>
    <property type="match status" value="7"/>
</dbReference>
<feature type="region of interest" description="Disordered" evidence="3">
    <location>
        <begin position="85"/>
        <end position="106"/>
    </location>
</feature>
<dbReference type="PROSITE" id="PS51120">
    <property type="entry name" value="LDLRB"/>
    <property type="match status" value="4"/>
</dbReference>
<dbReference type="Pfam" id="PF14252">
    <property type="entry name" value="DUF4347"/>
    <property type="match status" value="1"/>
</dbReference>
<dbReference type="SMART" id="SM00112">
    <property type="entry name" value="CA"/>
    <property type="match status" value="7"/>
</dbReference>
<dbReference type="Gene3D" id="2.60.40.3440">
    <property type="match status" value="1"/>
</dbReference>
<dbReference type="InterPro" id="IPR006626">
    <property type="entry name" value="PbH1"/>
</dbReference>
<dbReference type="RefSeq" id="WP_230274121.1">
    <property type="nucleotide sequence ID" value="NZ_JAJKFW010000023.1"/>
</dbReference>
<dbReference type="InterPro" id="IPR002126">
    <property type="entry name" value="Cadherin-like_dom"/>
</dbReference>
<dbReference type="SMART" id="SM00710">
    <property type="entry name" value="PbH1"/>
    <property type="match status" value="5"/>
</dbReference>
<sequence length="2507" mass="261335">MSNWSTHWWQRCCLRWDHVATLTQQSLLPRRSVAHRRPSPSISTLEPMVLFSASPIDPAMMDAAEDNDSIGDGSSAATVMEIPLESDAKSEQATASSSVDDPATQNNSTSVAEIIFVDSATPDLDALLEELRIHRAGSEVVVLDANRDGITQISEILESRSDVQSVQVISHGEGSSVRLGNVWLNAGNLDAYAGEIATWQHALTSDADILFYGCDLAADADGKTLVDSIAALTGADVAASTNDTGHDRYEADWVLEYATGTIETEIVVSEAFQESWQYKLATITVTTWVDESNDNGEMSLREAIAIVNAGSGGDTIVFDAALDTPTVFQLTRHGSEDDANLYGDLDILKDVTIVGHGIDVTILDGGEMSRLFDLRGGNLTLTDVTLRDGRAEGEMGGAIRVDSSSSTLVLERAYLTNNSATEGGAIGSFGTIELTDVSIIDNGGVNGQSTNTGGGITNRGTARLNRVTLSGNVATVGGAIFAEADASQTTLKNVTLSGNTGTNVGGGFYNKANARIVHSTITANDSNIGGGVYVESGNTIIANSIVSGNTATSSGPDVQGAFSSSGGNLIGTVGVATGFGGEDFIGAAANLDTLANNGGYVQTHALLAGSAAIDAGVELAGTAADARGFSSLDSQIDIGAYQYQGAVVDRLFWIDYDNQEIKSSKLDGTDVQTVASGIGHPSELSVDSVNQRLYFSDPQAGRIRQINFDGTGLTNILTALDEPRGLEVDLINGKIYWVEDDDFENHVKRADLNGTNVETLATETAGGFYLTRPNDIELDLINGHVYWSDQMRRVVERMDLDGSNRSVLFTASSSVTGIAIDVKNNTLYYSMANGDEEIWRADLDGTNRSALITSGLTSPDGLAIDHVNEKLYWTDGGEPGIYFSDLDGSNVTSLGIAGLSEPRGIGLGASGDNEQPLSFGFQPGDIVENTDTSGGVSVGTLTTIDPNEGESFTYSVVGGPDAGSFSIGGSNSDELILTDGVLDFETKPTYTVVVHVADSMGNNTTQTLTIRVQDLAEPDGLWFTTDKDVSGSSVSGLSNWGEDQIVQVADPGLSFDSGGGTAGSVSTPGFRLENFTADTDVSISGMHSVWSNLSVGSGANSFDLQEGDLLLLIDKNGVTFSSENEADKTFGKGEVVVFRASTPGDYSSGDFFLLLDDPIGGDLRGISLVESVNGVQVGDTTLAQGTFLLSRSGGSEEDRVYTFHADTIGESSTAGTQAILIEGDDSVEDSNGGNLGFSERIVGIHLVENNVTIGGVALTAGDLLIAVQEGSDESTNIAGQNGRNQDIFRLTMSSTRIGGNASIATAERLFDGSDIGLENDVNQEINSLTLVDSVMSNSPVGAISDTDADPNSIDEDASIGTAVGVQASATDPDGDTVTYSLVSDPDSKFTIDSSTGIVTLAATLDYDTATQHSFTVRATSSDTSWQETSFTIQVNQVNSAPTIAINSVLGSIAEDADLTGGVHVANIVLTDDGIGTNDFTLTGDDAALFELRDSNTKLFLRDGVTLDYDTNNVLDVNVVVDDTDVGGSPDDTKSFQMTVTDVNTAPTVSLSQSGTSLAEDTATGSRIKMADIIVTDDGTGTNVLSLSGDDAALFEIDGNELFWRGDVALDFETASSLDVTVNVDDSSLGAGIDSSTDFTLTVTDVNEAPSVSLANQVTTISEGADLSSGMKVADIVVDDDALGSETFALIGDDAALFRIDGTELWLVNNASLDYDSNATLDVTVEVYDASLSASALDTAAHSMTVTDVNTAPTVSLSQSGTSLAEDTATGSRIKMADIIVTDDGTGTNVLSLSGDDAALFEIDGNELFWRGDAALDFETASTLDVTVNVDDSSLGAGIDSSTDFTLTVTDVNEAPSVSLANQVTTISEGADLSSGMKVADIVVDDDALGTETFALIGADAALFRIDGTELWLVNNASLDYDSNATLDVTVEVYDASLSASALDTAAHSMTVTDVNTAPTVSLSQSGTSLAEDTATGSRIKMADIIVSDDGTGTNGLSLSGDDAALFEIDGNELFWRGDAALDFETASTLDVTVNVDDSSLGGGIDSSTDFTLTVTDVNEAPDFTLTNANTVIAEDEDMSSGLKVADLVIDDDALGTESFSLQGDDAALFEVVGTELRLRAGVTLDGIVNPWLDVTIDLDDASIGGGPEATQTLSIEVTDTNTAPTLADLERSALAGQTVQSAASVFDGLAEDVDGNSMTAHLSSGPVVGTLNLLPTGEFTYTPPVGFIGQITFEWTAFDGREHSAAATVTLTFLPVPTVPQPPPTPTVEDSGSGSESQRESEAAESASESESKESTEDEAKEADSESSAEAEASEVAVAMPNAAATTTEAGAQGGEGAAGTDDTSGDGQRMGSAVNEARLAQEAAERELQRETTQIANGGSSDRMDRLDLDFDFGSDSVRMNSVDYALMSQPGEMWDQLDSYQHRLDSQIKGDLIVVGTAGAAASSVTVGVVAWGLRSGLLLSGLIAHMPAWRAVDPLLIMQGFSGNGDGETLEELMDRHDKAMEDE</sequence>
<organism evidence="5 6">
    <name type="scientific">Rhodopirellula halodulae</name>
    <dbReference type="NCBI Taxonomy" id="2894198"/>
    <lineage>
        <taxon>Bacteria</taxon>
        <taxon>Pseudomonadati</taxon>
        <taxon>Planctomycetota</taxon>
        <taxon>Planctomycetia</taxon>
        <taxon>Pirellulales</taxon>
        <taxon>Pirellulaceae</taxon>
        <taxon>Rhodopirellula</taxon>
    </lineage>
</organism>
<feature type="domain" description="Cadherin" evidence="4">
    <location>
        <begin position="1652"/>
        <end position="1754"/>
    </location>
</feature>
<feature type="compositionally biased region" description="Acidic residues" evidence="3">
    <location>
        <begin position="2296"/>
        <end position="2313"/>
    </location>
</feature>
<proteinExistence type="predicted"/>
<dbReference type="InterPro" id="IPR011050">
    <property type="entry name" value="Pectin_lyase_fold/virulence"/>
</dbReference>
<keyword evidence="1" id="KW-0812">Transmembrane</keyword>
<feature type="domain" description="Cadherin" evidence="4">
    <location>
        <begin position="1762"/>
        <end position="1857"/>
    </location>
</feature>
<dbReference type="InterPro" id="IPR059226">
    <property type="entry name" value="Choice_anch_Q_dom"/>
</dbReference>
<keyword evidence="6" id="KW-1185">Reference proteome</keyword>
<dbReference type="NCBIfam" id="NF041518">
    <property type="entry name" value="choice_anch_Q"/>
    <property type="match status" value="1"/>
</dbReference>
<feature type="compositionally biased region" description="Low complexity" evidence="3">
    <location>
        <begin position="2339"/>
        <end position="2348"/>
    </location>
</feature>
<feature type="region of interest" description="Disordered" evidence="3">
    <location>
        <begin position="2327"/>
        <end position="2354"/>
    </location>
</feature>
<evidence type="ECO:0000256" key="1">
    <source>
        <dbReference type="ARBA" id="ARBA00022692"/>
    </source>
</evidence>
<gene>
    <name evidence="5" type="ORF">LOC71_12960</name>
</gene>
<dbReference type="EMBL" id="JAJKFW010000023">
    <property type="protein sequence ID" value="MCC9643188.1"/>
    <property type="molecule type" value="Genomic_DNA"/>
</dbReference>
<name>A0ABS8NHZ8_9BACT</name>
<dbReference type="SUPFAM" id="SSF49313">
    <property type="entry name" value="Cadherin-like"/>
    <property type="match status" value="2"/>
</dbReference>
<feature type="compositionally biased region" description="Low complexity" evidence="3">
    <location>
        <begin position="2267"/>
        <end position="2276"/>
    </location>
</feature>
<feature type="domain" description="Cadherin" evidence="4">
    <location>
        <begin position="1556"/>
        <end position="1651"/>
    </location>
</feature>
<evidence type="ECO:0000259" key="4">
    <source>
        <dbReference type="PROSITE" id="PS50268"/>
    </source>
</evidence>
<feature type="domain" description="Cadherin" evidence="4">
    <location>
        <begin position="1858"/>
        <end position="1960"/>
    </location>
</feature>
<evidence type="ECO:0000313" key="5">
    <source>
        <dbReference type="EMBL" id="MCC9643188.1"/>
    </source>
</evidence>
<dbReference type="InterPro" id="IPR015919">
    <property type="entry name" value="Cadherin-like_sf"/>
</dbReference>
<dbReference type="PROSITE" id="PS50268">
    <property type="entry name" value="CADHERIN_2"/>
    <property type="match status" value="9"/>
</dbReference>
<dbReference type="PANTHER" id="PTHR24026">
    <property type="entry name" value="FAT ATYPICAL CADHERIN-RELATED"/>
    <property type="match status" value="1"/>
</dbReference>
<dbReference type="PANTHER" id="PTHR24026:SF126">
    <property type="entry name" value="PROTOCADHERIN FAT 4"/>
    <property type="match status" value="1"/>
</dbReference>